<gene>
    <name evidence="1" type="ORF">BZ3500_MVSOF-1268-A1-R1_CHR2-1G04649</name>
</gene>
<organism evidence="1 2">
    <name type="scientific">Microbotryum saponariae</name>
    <dbReference type="NCBI Taxonomy" id="289078"/>
    <lineage>
        <taxon>Eukaryota</taxon>
        <taxon>Fungi</taxon>
        <taxon>Dikarya</taxon>
        <taxon>Basidiomycota</taxon>
        <taxon>Pucciniomycotina</taxon>
        <taxon>Microbotryomycetes</taxon>
        <taxon>Microbotryales</taxon>
        <taxon>Microbotryaceae</taxon>
        <taxon>Microbotryum</taxon>
    </lineage>
</organism>
<dbReference type="Proteomes" id="UP000249723">
    <property type="component" value="Unassembled WGS sequence"/>
</dbReference>
<reference evidence="2" key="1">
    <citation type="submission" date="2016-10" db="EMBL/GenBank/DDBJ databases">
        <authorList>
            <person name="Jeantristanb JTB J.-T."/>
            <person name="Ricardo R."/>
        </authorList>
    </citation>
    <scope>NUCLEOTIDE SEQUENCE [LARGE SCALE GENOMIC DNA]</scope>
</reference>
<evidence type="ECO:0000313" key="2">
    <source>
        <dbReference type="Proteomes" id="UP000249723"/>
    </source>
</evidence>
<accession>A0A2X0L943</accession>
<keyword evidence="2" id="KW-1185">Reference proteome</keyword>
<evidence type="ECO:0000313" key="1">
    <source>
        <dbReference type="EMBL" id="SCZ88808.1"/>
    </source>
</evidence>
<dbReference type="EMBL" id="FMWP01000012">
    <property type="protein sequence ID" value="SCZ88808.1"/>
    <property type="molecule type" value="Genomic_DNA"/>
</dbReference>
<proteinExistence type="predicted"/>
<sequence>MRPAEAYLEDEYKIGHDFDQHRFLTDQLAPVMPRHGGIKTSRPSRR</sequence>
<protein>
    <submittedName>
        <fullName evidence="1">BZ3500_MvSof-1268-A1-R1_Chr2-1g04649 protein</fullName>
    </submittedName>
</protein>
<dbReference type="AlphaFoldDB" id="A0A2X0L943"/>
<name>A0A2X0L943_9BASI</name>